<evidence type="ECO:0000259" key="7">
    <source>
        <dbReference type="Pfam" id="PF05193"/>
    </source>
</evidence>
<proteinExistence type="inferred from homology"/>
<dbReference type="RefSeq" id="WP_269330779.1">
    <property type="nucleotide sequence ID" value="NZ_JAMZFT010000001.1"/>
</dbReference>
<dbReference type="Gene3D" id="3.30.830.10">
    <property type="entry name" value="Metalloenzyme, LuxS/M16 peptidase-like"/>
    <property type="match status" value="2"/>
</dbReference>
<dbReference type="PANTHER" id="PTHR11851">
    <property type="entry name" value="METALLOPROTEASE"/>
    <property type="match status" value="1"/>
</dbReference>
<dbReference type="Proteomes" id="UP001055804">
    <property type="component" value="Unassembled WGS sequence"/>
</dbReference>
<evidence type="ECO:0000313" key="8">
    <source>
        <dbReference type="EMBL" id="MCP1334811.1"/>
    </source>
</evidence>
<evidence type="ECO:0000259" key="6">
    <source>
        <dbReference type="Pfam" id="PF00675"/>
    </source>
</evidence>
<dbReference type="EMBL" id="JAMZFT010000001">
    <property type="protein sequence ID" value="MCP1334811.1"/>
    <property type="molecule type" value="Genomic_DNA"/>
</dbReference>
<dbReference type="GO" id="GO:0004222">
    <property type="term" value="F:metalloendopeptidase activity"/>
    <property type="evidence" value="ECO:0007669"/>
    <property type="project" value="InterPro"/>
</dbReference>
<dbReference type="PROSITE" id="PS00143">
    <property type="entry name" value="INSULINASE"/>
    <property type="match status" value="1"/>
</dbReference>
<dbReference type="InterPro" id="IPR011249">
    <property type="entry name" value="Metalloenz_LuxS/M16"/>
</dbReference>
<dbReference type="InterPro" id="IPR007863">
    <property type="entry name" value="Peptidase_M16_C"/>
</dbReference>
<dbReference type="GO" id="GO:0046872">
    <property type="term" value="F:metal ion binding"/>
    <property type="evidence" value="ECO:0007669"/>
    <property type="project" value="InterPro"/>
</dbReference>
<sequence>MAFASALFARIALAAVLFAPALLPAHAADMPRPETATLGNGLQVVVIPDRRAPVVTHMLWYRVGAADEPPGHSGIAHFLEHLMFKGTPSVPDGRFSQVVAANGGQDNAFTSYDYTAYFQRVARDRLGVVMEMEADRMRNLVLDPQVVATEREVIQEERRQRTDNSPGARLNEAMNAALYRNHPYGVPIIGWAHEIAALDRESALDFYDRFYAPNNAVLVVAGDVTMADVLPLAEEFYGPIPRGSEVVRTRPMEPPQTAPRRVRLEDPRVAAPQVSRLYQAPSARTAAGQDAALDVLAEILGGRTGRFYQGLVVDRAIAAGAGAYYQSTALDYGVFALYATASDGTDAGALEAALDETLQGFLAEGPKPEELDRARRSLIASAVYAQDSQSTLARIFGSALTTGLGVDEVLAWPDRIRAVTAGDVMAAARAVLVPEASVTGVLVPAPQS</sequence>
<protein>
    <submittedName>
        <fullName evidence="8">Insulinase family protein</fullName>
    </submittedName>
</protein>
<evidence type="ECO:0000256" key="2">
    <source>
        <dbReference type="ARBA" id="ARBA00007261"/>
    </source>
</evidence>
<keyword evidence="3" id="KW-0378">Hydrolase</keyword>
<evidence type="ECO:0000256" key="4">
    <source>
        <dbReference type="RuleBase" id="RU004447"/>
    </source>
</evidence>
<feature type="domain" description="Peptidase M16 N-terminal" evidence="6">
    <location>
        <begin position="44"/>
        <end position="189"/>
    </location>
</feature>
<evidence type="ECO:0000256" key="3">
    <source>
        <dbReference type="ARBA" id="ARBA00023049"/>
    </source>
</evidence>
<feature type="signal peptide" evidence="5">
    <location>
        <begin position="1"/>
        <end position="27"/>
    </location>
</feature>
<accession>A0A9J6PBB6</accession>
<feature type="domain" description="Peptidase M16 C-terminal" evidence="7">
    <location>
        <begin position="198"/>
        <end position="378"/>
    </location>
</feature>
<dbReference type="Pfam" id="PF05193">
    <property type="entry name" value="Peptidase_M16_C"/>
    <property type="match status" value="1"/>
</dbReference>
<dbReference type="Pfam" id="PF00675">
    <property type="entry name" value="Peptidase_M16"/>
    <property type="match status" value="1"/>
</dbReference>
<feature type="chain" id="PRO_5039904316" evidence="5">
    <location>
        <begin position="28"/>
        <end position="448"/>
    </location>
</feature>
<reference evidence="8" key="1">
    <citation type="submission" date="2022-06" db="EMBL/GenBank/DDBJ databases">
        <title>Isolation and Genomics of Futiania mangrovii gen. nov., sp. nov., a Rare and Metabolically-versatile member in the Class Alphaproteobacteria.</title>
        <authorList>
            <person name="Liu L."/>
            <person name="Huang W.-C."/>
            <person name="Pan J."/>
            <person name="Li J."/>
            <person name="Huang Y."/>
            <person name="Du H."/>
            <person name="Liu Y."/>
            <person name="Li M."/>
        </authorList>
    </citation>
    <scope>NUCLEOTIDE SEQUENCE</scope>
    <source>
        <strain evidence="8">FT118</strain>
    </source>
</reference>
<evidence type="ECO:0000256" key="1">
    <source>
        <dbReference type="ARBA" id="ARBA00001947"/>
    </source>
</evidence>
<evidence type="ECO:0000313" key="9">
    <source>
        <dbReference type="Proteomes" id="UP001055804"/>
    </source>
</evidence>
<keyword evidence="9" id="KW-1185">Reference proteome</keyword>
<dbReference type="InterPro" id="IPR011765">
    <property type="entry name" value="Pept_M16_N"/>
</dbReference>
<dbReference type="InterPro" id="IPR050361">
    <property type="entry name" value="MPP/UQCRC_Complex"/>
</dbReference>
<keyword evidence="5" id="KW-0732">Signal</keyword>
<dbReference type="GO" id="GO:0006508">
    <property type="term" value="P:proteolysis"/>
    <property type="evidence" value="ECO:0007669"/>
    <property type="project" value="InterPro"/>
</dbReference>
<evidence type="ECO:0000256" key="5">
    <source>
        <dbReference type="SAM" id="SignalP"/>
    </source>
</evidence>
<gene>
    <name evidence="8" type="ORF">NJQ99_00130</name>
</gene>
<comment type="similarity">
    <text evidence="2 4">Belongs to the peptidase M16 family.</text>
</comment>
<dbReference type="AlphaFoldDB" id="A0A9J6PBB6"/>
<keyword evidence="3" id="KW-0482">Metalloprotease</keyword>
<organism evidence="8 9">
    <name type="scientific">Futiania mangrovi</name>
    <dbReference type="NCBI Taxonomy" id="2959716"/>
    <lineage>
        <taxon>Bacteria</taxon>
        <taxon>Pseudomonadati</taxon>
        <taxon>Pseudomonadota</taxon>
        <taxon>Alphaproteobacteria</taxon>
        <taxon>Futianiales</taxon>
        <taxon>Futianiaceae</taxon>
        <taxon>Futiania</taxon>
    </lineage>
</organism>
<keyword evidence="3" id="KW-0645">Protease</keyword>
<comment type="caution">
    <text evidence="8">The sequence shown here is derived from an EMBL/GenBank/DDBJ whole genome shotgun (WGS) entry which is preliminary data.</text>
</comment>
<dbReference type="PANTHER" id="PTHR11851:SF49">
    <property type="entry name" value="MITOCHONDRIAL-PROCESSING PEPTIDASE SUBUNIT ALPHA"/>
    <property type="match status" value="1"/>
</dbReference>
<dbReference type="SUPFAM" id="SSF63411">
    <property type="entry name" value="LuxS/MPP-like metallohydrolase"/>
    <property type="match status" value="2"/>
</dbReference>
<comment type="cofactor">
    <cofactor evidence="1">
        <name>Zn(2+)</name>
        <dbReference type="ChEBI" id="CHEBI:29105"/>
    </cofactor>
</comment>
<dbReference type="InterPro" id="IPR001431">
    <property type="entry name" value="Pept_M16_Zn_BS"/>
</dbReference>
<name>A0A9J6PBB6_9PROT</name>